<proteinExistence type="predicted"/>
<reference evidence="2 3" key="1">
    <citation type="submission" date="2021-08" db="EMBL/GenBank/DDBJ databases">
        <title>Whole genome sequence of novel Actinomyces species strain MAS-1.</title>
        <authorList>
            <person name="Saito M."/>
            <person name="Kuwahara N."/>
            <person name="Takizawa T."/>
            <person name="Gotouda H."/>
            <person name="Ochiai T."/>
        </authorList>
    </citation>
    <scope>NUCLEOTIDE SEQUENCE [LARGE SCALE GENOMIC DNA]</scope>
    <source>
        <strain evidence="2 3">MAS-1</strain>
    </source>
</reference>
<feature type="region of interest" description="Disordered" evidence="1">
    <location>
        <begin position="1"/>
        <end position="35"/>
    </location>
</feature>
<feature type="compositionally biased region" description="Basic and acidic residues" evidence="1">
    <location>
        <begin position="262"/>
        <end position="272"/>
    </location>
</feature>
<evidence type="ECO:0000313" key="3">
    <source>
        <dbReference type="Proteomes" id="UP000824496"/>
    </source>
</evidence>
<protein>
    <recommendedName>
        <fullName evidence="4">DUF4194 domain-containing protein</fullName>
    </recommendedName>
</protein>
<dbReference type="RefSeq" id="WP_223909273.1">
    <property type="nucleotide sequence ID" value="NZ_AP025017.1"/>
</dbReference>
<evidence type="ECO:0000256" key="1">
    <source>
        <dbReference type="SAM" id="MobiDB-lite"/>
    </source>
</evidence>
<evidence type="ECO:0000313" key="2">
    <source>
        <dbReference type="EMBL" id="BDA65673.1"/>
    </source>
</evidence>
<dbReference type="EMBL" id="AP025017">
    <property type="protein sequence ID" value="BDA65673.1"/>
    <property type="molecule type" value="Genomic_DNA"/>
</dbReference>
<name>A0ABM7UER5_9ACTO</name>
<evidence type="ECO:0008006" key="4">
    <source>
        <dbReference type="Google" id="ProtNLM"/>
    </source>
</evidence>
<keyword evidence="3" id="KW-1185">Reference proteome</keyword>
<organism evidence="2 3">
    <name type="scientific">Actinomyces capricornis</name>
    <dbReference type="NCBI Taxonomy" id="2755559"/>
    <lineage>
        <taxon>Bacteria</taxon>
        <taxon>Bacillati</taxon>
        <taxon>Actinomycetota</taxon>
        <taxon>Actinomycetes</taxon>
        <taxon>Actinomycetales</taxon>
        <taxon>Actinomycetaceae</taxon>
        <taxon>Actinomyces</taxon>
    </lineage>
</organism>
<gene>
    <name evidence="2" type="ORF">MANAM107_25070</name>
</gene>
<dbReference type="InterPro" id="IPR025449">
    <property type="entry name" value="JetB"/>
</dbReference>
<feature type="compositionally biased region" description="Polar residues" evidence="1">
    <location>
        <begin position="1"/>
        <end position="12"/>
    </location>
</feature>
<sequence length="272" mass="31089">MSQDSPSSPSTPRDQEGPFLEPVPMEEDTEQCFPGDRGVLEPAVRRVLVRLLRQRFLEADRHREEWRILLDNQQVIESRLHDLFIRLVVDLDRGLAYKQQVRSQDVDAPILLRDEPYSRAETLVLVYLRTVYQRESTAGESAARIDVEEVEQTVLSYFTQGDRDTARRQTTIRRALDRLSREGLIEEESEGRYLISPLIEIILSANRLRELDAWLRAHTGRGEHEAEHPGRVEPERLGAADGPEALQPSDIPAPPDVPPSRQVDDEHPGDPL</sequence>
<dbReference type="Proteomes" id="UP000824496">
    <property type="component" value="Chromosome"/>
</dbReference>
<feature type="region of interest" description="Disordered" evidence="1">
    <location>
        <begin position="221"/>
        <end position="272"/>
    </location>
</feature>
<feature type="compositionally biased region" description="Basic and acidic residues" evidence="1">
    <location>
        <begin position="221"/>
        <end position="238"/>
    </location>
</feature>
<accession>A0ABM7UER5</accession>
<dbReference type="Pfam" id="PF13835">
    <property type="entry name" value="DUF4194"/>
    <property type="match status" value="1"/>
</dbReference>